<evidence type="ECO:0000259" key="16">
    <source>
        <dbReference type="PROSITE" id="PS50835"/>
    </source>
</evidence>
<feature type="domain" description="Fibronectin type-III" evidence="17">
    <location>
        <begin position="109"/>
        <end position="199"/>
    </location>
</feature>
<comment type="catalytic activity">
    <reaction evidence="15">
        <text>O-phospho-L-tyrosyl-[protein] + H2O = L-tyrosyl-[protein] + phosphate</text>
        <dbReference type="Rhea" id="RHEA:10684"/>
        <dbReference type="Rhea" id="RHEA-COMP:10136"/>
        <dbReference type="Rhea" id="RHEA-COMP:20101"/>
        <dbReference type="ChEBI" id="CHEBI:15377"/>
        <dbReference type="ChEBI" id="CHEBI:43474"/>
        <dbReference type="ChEBI" id="CHEBI:46858"/>
        <dbReference type="ChEBI" id="CHEBI:61978"/>
        <dbReference type="EC" id="3.1.3.48"/>
    </reaction>
</comment>
<dbReference type="SMART" id="SM00060">
    <property type="entry name" value="FN3"/>
    <property type="match status" value="1"/>
</dbReference>
<evidence type="ECO:0000256" key="7">
    <source>
        <dbReference type="ARBA" id="ARBA00022801"/>
    </source>
</evidence>
<evidence type="ECO:0000259" key="17">
    <source>
        <dbReference type="PROSITE" id="PS50853"/>
    </source>
</evidence>
<dbReference type="InterPro" id="IPR003599">
    <property type="entry name" value="Ig_sub"/>
</dbReference>
<evidence type="ECO:0000256" key="15">
    <source>
        <dbReference type="ARBA" id="ARBA00051722"/>
    </source>
</evidence>
<evidence type="ECO:0000256" key="10">
    <source>
        <dbReference type="ARBA" id="ARBA00023136"/>
    </source>
</evidence>
<dbReference type="InterPro" id="IPR003961">
    <property type="entry name" value="FN3_dom"/>
</dbReference>
<dbReference type="PANTHER" id="PTHR44170:SF6">
    <property type="entry name" value="CONTACTIN"/>
    <property type="match status" value="1"/>
</dbReference>
<dbReference type="Gene3D" id="2.60.40.10">
    <property type="entry name" value="Immunoglobulins"/>
    <property type="match status" value="2"/>
</dbReference>
<dbReference type="SMART" id="SM00409">
    <property type="entry name" value="IG"/>
    <property type="match status" value="1"/>
</dbReference>
<dbReference type="SUPFAM" id="SSF48726">
    <property type="entry name" value="Immunoglobulin"/>
    <property type="match status" value="1"/>
</dbReference>
<dbReference type="FunFam" id="2.60.40.10:FF:000010">
    <property type="entry name" value="receptor-type tyrosine-protein phosphatase delta isoform X1"/>
    <property type="match status" value="1"/>
</dbReference>
<proteinExistence type="inferred from homology"/>
<dbReference type="PROSITE" id="PS50853">
    <property type="entry name" value="FN3"/>
    <property type="match status" value="1"/>
</dbReference>
<evidence type="ECO:0000256" key="8">
    <source>
        <dbReference type="ARBA" id="ARBA00022912"/>
    </source>
</evidence>
<dbReference type="Pfam" id="PF00041">
    <property type="entry name" value="fn3"/>
    <property type="match status" value="1"/>
</dbReference>
<keyword evidence="4" id="KW-0812">Transmembrane</keyword>
<keyword evidence="9" id="KW-1133">Transmembrane helix</keyword>
<dbReference type="InterPro" id="IPR007110">
    <property type="entry name" value="Ig-like_dom"/>
</dbReference>
<evidence type="ECO:0000256" key="6">
    <source>
        <dbReference type="ARBA" id="ARBA00022737"/>
    </source>
</evidence>
<evidence type="ECO:0000256" key="13">
    <source>
        <dbReference type="ARBA" id="ARBA00023180"/>
    </source>
</evidence>
<dbReference type="InterPro" id="IPR036116">
    <property type="entry name" value="FN3_sf"/>
</dbReference>
<keyword evidence="8" id="KW-0904">Protein phosphatase</keyword>
<evidence type="ECO:0000256" key="12">
    <source>
        <dbReference type="ARBA" id="ARBA00023170"/>
    </source>
</evidence>
<dbReference type="SMART" id="SM00408">
    <property type="entry name" value="IGc2"/>
    <property type="match status" value="1"/>
</dbReference>
<keyword evidence="12" id="KW-0675">Receptor</keyword>
<keyword evidence="11" id="KW-1015">Disulfide bond</keyword>
<gene>
    <name evidence="18" type="ORF">TCMB3V08_LOCUS12341</name>
</gene>
<evidence type="ECO:0000256" key="3">
    <source>
        <dbReference type="ARBA" id="ARBA00013064"/>
    </source>
</evidence>
<dbReference type="EMBL" id="OE194142">
    <property type="protein sequence ID" value="CAD7579808.1"/>
    <property type="molecule type" value="Genomic_DNA"/>
</dbReference>
<dbReference type="GO" id="GO:0004725">
    <property type="term" value="F:protein tyrosine phosphatase activity"/>
    <property type="evidence" value="ECO:0007669"/>
    <property type="project" value="UniProtKB-EC"/>
</dbReference>
<dbReference type="GO" id="GO:0098609">
    <property type="term" value="P:cell-cell adhesion"/>
    <property type="evidence" value="ECO:0007669"/>
    <property type="project" value="TreeGrafter"/>
</dbReference>
<comment type="subcellular location">
    <subcellularLocation>
        <location evidence="1">Membrane</location>
        <topology evidence="1">Single-pass membrane protein</topology>
    </subcellularLocation>
</comment>
<dbReference type="SUPFAM" id="SSF49265">
    <property type="entry name" value="Fibronectin type III"/>
    <property type="match status" value="1"/>
</dbReference>
<protein>
    <recommendedName>
        <fullName evidence="3">protein-tyrosine-phosphatase</fullName>
        <ecNumber evidence="3">3.1.3.48</ecNumber>
    </recommendedName>
</protein>
<dbReference type="InterPro" id="IPR003598">
    <property type="entry name" value="Ig_sub2"/>
</dbReference>
<evidence type="ECO:0000256" key="1">
    <source>
        <dbReference type="ARBA" id="ARBA00004167"/>
    </source>
</evidence>
<dbReference type="PROSITE" id="PS50835">
    <property type="entry name" value="IG_LIKE"/>
    <property type="match status" value="1"/>
</dbReference>
<evidence type="ECO:0000256" key="11">
    <source>
        <dbReference type="ARBA" id="ARBA00023157"/>
    </source>
</evidence>
<keyword evidence="5" id="KW-0732">Signal</keyword>
<evidence type="ECO:0000256" key="2">
    <source>
        <dbReference type="ARBA" id="ARBA00010504"/>
    </source>
</evidence>
<dbReference type="Pfam" id="PF13927">
    <property type="entry name" value="Ig_3"/>
    <property type="match status" value="1"/>
</dbReference>
<reference evidence="18" key="1">
    <citation type="submission" date="2020-11" db="EMBL/GenBank/DDBJ databases">
        <authorList>
            <person name="Tran Van P."/>
        </authorList>
    </citation>
    <scope>NUCLEOTIDE SEQUENCE</scope>
</reference>
<evidence type="ECO:0000256" key="9">
    <source>
        <dbReference type="ARBA" id="ARBA00022989"/>
    </source>
</evidence>
<evidence type="ECO:0000256" key="4">
    <source>
        <dbReference type="ARBA" id="ARBA00022692"/>
    </source>
</evidence>
<comment type="similarity">
    <text evidence="2">Belongs to the protein-tyrosine phosphatase family. Receptor class 2A subfamily.</text>
</comment>
<evidence type="ECO:0000313" key="18">
    <source>
        <dbReference type="EMBL" id="CAD7579808.1"/>
    </source>
</evidence>
<dbReference type="GO" id="GO:0016020">
    <property type="term" value="C:membrane"/>
    <property type="evidence" value="ECO:0007669"/>
    <property type="project" value="UniProtKB-SubCell"/>
</dbReference>
<accession>A0A7R9JI99</accession>
<keyword evidence="7" id="KW-0378">Hydrolase</keyword>
<evidence type="ECO:0000256" key="5">
    <source>
        <dbReference type="ARBA" id="ARBA00022729"/>
    </source>
</evidence>
<sequence>MALFAAHKISRKIRRVPPQFSIPPPPIHEVMLNADLNLTCVAVGSPMPFVKWRKGLATDITPEDKLPIGRNVLELTNIQESANYTCVAASALGVIEATTQVKVQSLPGPPTDVQVSDITATTVRLTWTYTGSESLQYYVIQYKPKYANHAYTEISGIITMYYTIRNLSPYSEYEIFVIAVNNIGRGPPSSPAIVTTGETGKIRILFKHR</sequence>
<dbReference type="CDD" id="cd00063">
    <property type="entry name" value="FN3"/>
    <property type="match status" value="1"/>
</dbReference>
<dbReference type="FunFam" id="2.60.40.10:FF:001564">
    <property type="entry name" value="tyrosine-protein phosphatase Lar isoform X4"/>
    <property type="match status" value="1"/>
</dbReference>
<keyword evidence="10" id="KW-0472">Membrane</keyword>
<organism evidence="18">
    <name type="scientific">Timema californicum</name>
    <name type="common">California timema</name>
    <name type="synonym">Walking stick</name>
    <dbReference type="NCBI Taxonomy" id="61474"/>
    <lineage>
        <taxon>Eukaryota</taxon>
        <taxon>Metazoa</taxon>
        <taxon>Ecdysozoa</taxon>
        <taxon>Arthropoda</taxon>
        <taxon>Hexapoda</taxon>
        <taxon>Insecta</taxon>
        <taxon>Pterygota</taxon>
        <taxon>Neoptera</taxon>
        <taxon>Polyneoptera</taxon>
        <taxon>Phasmatodea</taxon>
        <taxon>Timematodea</taxon>
        <taxon>Timematoidea</taxon>
        <taxon>Timematidae</taxon>
        <taxon>Timema</taxon>
    </lineage>
</organism>
<dbReference type="EC" id="3.1.3.48" evidence="3"/>
<keyword evidence="14" id="KW-0393">Immunoglobulin domain</keyword>
<name>A0A7R9JI99_TIMCA</name>
<dbReference type="AlphaFoldDB" id="A0A7R9JI99"/>
<keyword evidence="13" id="KW-0325">Glycoprotein</keyword>
<keyword evidence="6" id="KW-0677">Repeat</keyword>
<dbReference type="InterPro" id="IPR013783">
    <property type="entry name" value="Ig-like_fold"/>
</dbReference>
<dbReference type="InterPro" id="IPR036179">
    <property type="entry name" value="Ig-like_dom_sf"/>
</dbReference>
<dbReference type="PANTHER" id="PTHR44170">
    <property type="entry name" value="PROTEIN SIDEKICK"/>
    <property type="match status" value="1"/>
</dbReference>
<feature type="domain" description="Ig-like" evidence="16">
    <location>
        <begin position="18"/>
        <end position="104"/>
    </location>
</feature>
<evidence type="ECO:0000256" key="14">
    <source>
        <dbReference type="ARBA" id="ARBA00023319"/>
    </source>
</evidence>